<dbReference type="NCBIfam" id="TIGR02009">
    <property type="entry name" value="PGMB-YQAB-SF"/>
    <property type="match status" value="1"/>
</dbReference>
<dbReference type="Proteomes" id="UP000543174">
    <property type="component" value="Unassembled WGS sequence"/>
</dbReference>
<dbReference type="GO" id="GO:0000287">
    <property type="term" value="F:magnesium ion binding"/>
    <property type="evidence" value="ECO:0007669"/>
    <property type="project" value="InterPro"/>
</dbReference>
<dbReference type="RefSeq" id="WP_182527995.1">
    <property type="nucleotide sequence ID" value="NZ_JACJHT010000011.1"/>
</dbReference>
<keyword evidence="17" id="KW-1185">Reference proteome</keyword>
<dbReference type="SFLD" id="SFLDS00003">
    <property type="entry name" value="Haloacid_Dehalogenase"/>
    <property type="match status" value="1"/>
</dbReference>
<feature type="binding site" evidence="13">
    <location>
        <begin position="11"/>
        <end position="13"/>
    </location>
    <ligand>
        <name>substrate</name>
    </ligand>
</feature>
<dbReference type="SFLD" id="SFLDG01129">
    <property type="entry name" value="C1.5:_HAD__Beta-PGM__Phosphata"/>
    <property type="match status" value="1"/>
</dbReference>
<comment type="similarity">
    <text evidence="2">Belongs to the HAD-like hydrolase superfamily. CbbY/CbbZ/Gph/YieH family.</text>
</comment>
<feature type="site" description="Important for catalytic activity and assists the phosphoryl transfer reaction to Asp8 by balancing charge and orienting the reacting groups" evidence="15">
    <location>
        <position position="118"/>
    </location>
</feature>
<dbReference type="PANTHER" id="PTHR46193:SF18">
    <property type="entry name" value="HEXITOL PHOSPHATASE B"/>
    <property type="match status" value="1"/>
</dbReference>
<comment type="caution">
    <text evidence="16">The sequence shown here is derived from an EMBL/GenBank/DDBJ whole genome shotgun (WGS) entry which is preliminary data.</text>
</comment>
<dbReference type="InterPro" id="IPR036412">
    <property type="entry name" value="HAD-like_sf"/>
</dbReference>
<dbReference type="CDD" id="cd02598">
    <property type="entry name" value="HAD_BPGM"/>
    <property type="match status" value="1"/>
</dbReference>
<dbReference type="AlphaFoldDB" id="A0A7W3RI96"/>
<evidence type="ECO:0000313" key="17">
    <source>
        <dbReference type="Proteomes" id="UP000543174"/>
    </source>
</evidence>
<dbReference type="InterPro" id="IPR006439">
    <property type="entry name" value="HAD-SF_hydro_IA"/>
</dbReference>
<keyword evidence="4" id="KW-0597">Phosphoprotein</keyword>
<evidence type="ECO:0000313" key="16">
    <source>
        <dbReference type="EMBL" id="MBA9042333.1"/>
    </source>
</evidence>
<dbReference type="SFLD" id="SFLDG01135">
    <property type="entry name" value="C1.5.6:_HAD__Beta-PGM__Phospha"/>
    <property type="match status" value="1"/>
</dbReference>
<keyword evidence="6 14" id="KW-0460">Magnesium</keyword>
<dbReference type="Pfam" id="PF00702">
    <property type="entry name" value="Hydrolase"/>
    <property type="match status" value="1"/>
</dbReference>
<dbReference type="GO" id="GO:0008801">
    <property type="term" value="F:beta-phosphoglucomutase activity"/>
    <property type="evidence" value="ECO:0007669"/>
    <property type="project" value="UniProtKB-EC"/>
</dbReference>
<reference evidence="16" key="1">
    <citation type="submission" date="2020-08" db="EMBL/GenBank/DDBJ databases">
        <title>Functional genomics of gut bacteria from endangered species of beetles.</title>
        <authorList>
            <person name="Carlos-Shanley C."/>
        </authorList>
    </citation>
    <scope>NUCLEOTIDE SEQUENCE [LARGE SCALE GENOMIC DNA]</scope>
    <source>
        <strain evidence="16">S00060</strain>
    </source>
</reference>
<feature type="active site" description="Nucleophile" evidence="12">
    <location>
        <position position="11"/>
    </location>
</feature>
<evidence type="ECO:0000256" key="5">
    <source>
        <dbReference type="ARBA" id="ARBA00022723"/>
    </source>
</evidence>
<comment type="subcellular location">
    <subcellularLocation>
        <location evidence="1">Cytoplasm</location>
    </subcellularLocation>
</comment>
<evidence type="ECO:0000256" key="7">
    <source>
        <dbReference type="ARBA" id="ARBA00023235"/>
    </source>
</evidence>
<evidence type="ECO:0000256" key="3">
    <source>
        <dbReference type="ARBA" id="ARBA00022490"/>
    </source>
</evidence>
<dbReference type="FunFam" id="1.10.150.240:FF:000010">
    <property type="entry name" value="Beta-phosphoglucomutase"/>
    <property type="match status" value="1"/>
</dbReference>
<evidence type="ECO:0000256" key="12">
    <source>
        <dbReference type="PIRSR" id="PIRSR610972-1"/>
    </source>
</evidence>
<organism evidence="16 17">
    <name type="scientific">Priestia aryabhattai</name>
    <name type="common">Bacillus aryabhattai</name>
    <dbReference type="NCBI Taxonomy" id="412384"/>
    <lineage>
        <taxon>Bacteria</taxon>
        <taxon>Bacillati</taxon>
        <taxon>Bacillota</taxon>
        <taxon>Bacilli</taxon>
        <taxon>Bacillales</taxon>
        <taxon>Bacillaceae</taxon>
        <taxon>Priestia</taxon>
    </lineage>
</organism>
<keyword evidence="7 16" id="KW-0413">Isomerase</keyword>
<dbReference type="InterPro" id="IPR023214">
    <property type="entry name" value="HAD_sf"/>
</dbReference>
<feature type="binding site" evidence="13">
    <location>
        <position position="80"/>
    </location>
    <ligand>
        <name>substrate</name>
    </ligand>
</feature>
<dbReference type="Gene3D" id="3.40.50.1000">
    <property type="entry name" value="HAD superfamily/HAD-like"/>
    <property type="match status" value="1"/>
</dbReference>
<evidence type="ECO:0000256" key="1">
    <source>
        <dbReference type="ARBA" id="ARBA00004496"/>
    </source>
</evidence>
<feature type="binding site" evidence="13">
    <location>
        <position position="27"/>
    </location>
    <ligand>
        <name>substrate</name>
    </ligand>
</feature>
<protein>
    <recommendedName>
        <fullName evidence="11">Beta-phosphoglucomutase</fullName>
        <ecNumber evidence="10">5.4.2.6</ecNumber>
    </recommendedName>
</protein>
<dbReference type="InterPro" id="IPR010972">
    <property type="entry name" value="Beta-PGM"/>
</dbReference>
<feature type="site" description="Important for catalytic activity and assists the phosphoryl transfer reaction to Asp8 by balancing charge and orienting the reacting groups" evidence="15">
    <location>
        <position position="149"/>
    </location>
</feature>
<accession>A0A7W3RI96</accession>
<dbReference type="InterPro" id="IPR023198">
    <property type="entry name" value="PGP-like_dom2"/>
</dbReference>
<dbReference type="SUPFAM" id="SSF56784">
    <property type="entry name" value="HAD-like"/>
    <property type="match status" value="1"/>
</dbReference>
<feature type="binding site" evidence="13">
    <location>
        <position position="54"/>
    </location>
    <ligand>
        <name>substrate</name>
    </ligand>
</feature>
<feature type="binding site" evidence="13">
    <location>
        <begin position="118"/>
        <end position="122"/>
    </location>
    <ligand>
        <name>substrate</name>
    </ligand>
</feature>
<dbReference type="NCBIfam" id="TIGR01509">
    <property type="entry name" value="HAD-SF-IA-v3"/>
    <property type="match status" value="1"/>
</dbReference>
<evidence type="ECO:0000256" key="13">
    <source>
        <dbReference type="PIRSR" id="PIRSR610972-2"/>
    </source>
</evidence>
<keyword evidence="3" id="KW-0963">Cytoplasm</keyword>
<keyword evidence="5 14" id="KW-0479">Metal-binding</keyword>
<name>A0A7W3RI96_PRIAR</name>
<comment type="catalytic activity">
    <reaction evidence="9">
        <text>beta-D-glucose 1-phosphate = beta-D-glucose 6-phosphate</text>
        <dbReference type="Rhea" id="RHEA:20113"/>
        <dbReference type="ChEBI" id="CHEBI:57684"/>
        <dbReference type="ChEBI" id="CHEBI:58247"/>
        <dbReference type="EC" id="5.4.2.6"/>
    </reaction>
</comment>
<dbReference type="GO" id="GO:0005975">
    <property type="term" value="P:carbohydrate metabolic process"/>
    <property type="evidence" value="ECO:0007669"/>
    <property type="project" value="InterPro"/>
</dbReference>
<feature type="binding site" evidence="13">
    <location>
        <begin position="46"/>
        <end position="51"/>
    </location>
    <ligand>
        <name>substrate</name>
    </ligand>
</feature>
<gene>
    <name evidence="16" type="ORF">HNP21_005468</name>
</gene>
<feature type="active site" description="Proton donor/acceptor" evidence="12">
    <location>
        <position position="13"/>
    </location>
</feature>
<dbReference type="SFLD" id="SFLDF00046">
    <property type="entry name" value="beta-phosphoglucomutase"/>
    <property type="match status" value="1"/>
</dbReference>
<dbReference type="NCBIfam" id="TIGR01990">
    <property type="entry name" value="bPGM"/>
    <property type="match status" value="1"/>
</dbReference>
<evidence type="ECO:0000256" key="4">
    <source>
        <dbReference type="ARBA" id="ARBA00022553"/>
    </source>
</evidence>
<feature type="binding site" evidence="14">
    <location>
        <position position="173"/>
    </location>
    <ligand>
        <name>Mg(2+)</name>
        <dbReference type="ChEBI" id="CHEBI:18420"/>
    </ligand>
</feature>
<dbReference type="PRINTS" id="PR00413">
    <property type="entry name" value="HADHALOGNASE"/>
</dbReference>
<evidence type="ECO:0000256" key="9">
    <source>
        <dbReference type="ARBA" id="ARBA00044926"/>
    </source>
</evidence>
<sequence length="226" mass="25164">MNYYIDAVIFDLDGVITDTAEYHFLAWKALADQLDISIDREFNENLKGVSRLDSLELILKHGNRQNDFSLLEKETLANQKNELYCHYLTNLSPEDILPGIPELIRNIKEEGILIGVASVSKNAGTVLQALGLNLTFDYCVDAAKIKRSKPDPEIFLTACEKLNVDPKKSIGIEDAVVGIDAITASGMFAVGVGNILDKADYKVENTKQLEWTKIKKAYTNLINVNN</sequence>
<dbReference type="InterPro" id="IPR010976">
    <property type="entry name" value="B-phosphoglucomutase_hydrolase"/>
</dbReference>
<dbReference type="InterPro" id="IPR051600">
    <property type="entry name" value="Beta-PGM-like"/>
</dbReference>
<feature type="binding site" evidence="14">
    <location>
        <position position="11"/>
    </location>
    <ligand>
        <name>Mg(2+)</name>
        <dbReference type="ChEBI" id="CHEBI:18420"/>
    </ligand>
</feature>
<evidence type="ECO:0000256" key="8">
    <source>
        <dbReference type="ARBA" id="ARBA00023277"/>
    </source>
</evidence>
<evidence type="ECO:0000256" key="2">
    <source>
        <dbReference type="ARBA" id="ARBA00006171"/>
    </source>
</evidence>
<keyword evidence="8" id="KW-0119">Carbohydrate metabolism</keyword>
<evidence type="ECO:0000256" key="10">
    <source>
        <dbReference type="ARBA" id="ARBA00044968"/>
    </source>
</evidence>
<feature type="binding site" evidence="14">
    <location>
        <position position="13"/>
    </location>
    <ligand>
        <name>Mg(2+)</name>
        <dbReference type="ChEBI" id="CHEBI:18420"/>
    </ligand>
</feature>
<feature type="binding site" evidence="14">
    <location>
        <position position="174"/>
    </location>
    <ligand>
        <name>Mg(2+)</name>
        <dbReference type="ChEBI" id="CHEBI:18420"/>
    </ligand>
</feature>
<dbReference type="EC" id="5.4.2.6" evidence="10"/>
<comment type="cofactor">
    <cofactor evidence="14">
        <name>Mg(2+)</name>
        <dbReference type="ChEBI" id="CHEBI:18420"/>
    </cofactor>
    <text evidence="14">Binds 2 magnesium ions per subunit.</text>
</comment>
<dbReference type="PANTHER" id="PTHR46193">
    <property type="entry name" value="6-PHOSPHOGLUCONATE PHOSPHATASE"/>
    <property type="match status" value="1"/>
</dbReference>
<feature type="binding site" evidence="13">
    <location>
        <position position="149"/>
    </location>
    <ligand>
        <name>substrate</name>
    </ligand>
</feature>
<proteinExistence type="inferred from homology"/>
<evidence type="ECO:0000256" key="11">
    <source>
        <dbReference type="ARBA" id="ARBA00044991"/>
    </source>
</evidence>
<evidence type="ECO:0000256" key="15">
    <source>
        <dbReference type="PIRSR" id="PIRSR610972-4"/>
    </source>
</evidence>
<evidence type="ECO:0000256" key="14">
    <source>
        <dbReference type="PIRSR" id="PIRSR610972-3"/>
    </source>
</evidence>
<dbReference type="Gene3D" id="1.10.150.240">
    <property type="entry name" value="Putative phosphatase, domain 2"/>
    <property type="match status" value="1"/>
</dbReference>
<dbReference type="GO" id="GO:0005737">
    <property type="term" value="C:cytoplasm"/>
    <property type="evidence" value="ECO:0007669"/>
    <property type="project" value="UniProtKB-SubCell"/>
</dbReference>
<dbReference type="EMBL" id="JACJHT010000011">
    <property type="protein sequence ID" value="MBA9042333.1"/>
    <property type="molecule type" value="Genomic_DNA"/>
</dbReference>
<evidence type="ECO:0000256" key="6">
    <source>
        <dbReference type="ARBA" id="ARBA00022842"/>
    </source>
</evidence>